<dbReference type="InterPro" id="IPR052534">
    <property type="entry name" value="Extracell_DNA_Util/SecSys_Comp"/>
</dbReference>
<feature type="coiled-coil region" evidence="1">
    <location>
        <begin position="47"/>
        <end position="94"/>
    </location>
</feature>
<reference evidence="3 4" key="1">
    <citation type="submission" date="2020-12" db="EMBL/GenBank/DDBJ databases">
        <title>Geomonas sp. Red421, isolated from paddy soil.</title>
        <authorList>
            <person name="Xu Z."/>
            <person name="Zhang Z."/>
            <person name="Masuda Y."/>
            <person name="Itoh H."/>
            <person name="Senoo K."/>
        </authorList>
    </citation>
    <scope>NUCLEOTIDE SEQUENCE [LARGE SCALE GENOMIC DNA]</scope>
    <source>
        <strain evidence="3 4">Red421</strain>
    </source>
</reference>
<protein>
    <submittedName>
        <fullName evidence="3">PilN domain-containing protein</fullName>
    </submittedName>
</protein>
<accession>A0ABS0YBC9</accession>
<comment type="caution">
    <text evidence="3">The sequence shown here is derived from an EMBL/GenBank/DDBJ whole genome shotgun (WGS) entry which is preliminary data.</text>
</comment>
<dbReference type="RefSeq" id="WP_199388146.1">
    <property type="nucleotide sequence ID" value="NZ_JAEMHL010000002.1"/>
</dbReference>
<keyword evidence="4" id="KW-1185">Reference proteome</keyword>
<dbReference type="PANTHER" id="PTHR40278:SF2">
    <property type="entry name" value="TYPE IV PILUS INNER MEMBRANE COMPONENT PILN"/>
    <property type="match status" value="1"/>
</dbReference>
<dbReference type="InterPro" id="IPR007813">
    <property type="entry name" value="PilN"/>
</dbReference>
<keyword evidence="2" id="KW-0472">Membrane</keyword>
<dbReference type="EMBL" id="JAEMHL010000002">
    <property type="protein sequence ID" value="MBJ6749620.1"/>
    <property type="molecule type" value="Genomic_DNA"/>
</dbReference>
<sequence>MIKINLLPIRASKKKETMRQQVTILVIALVTVLVVGLGWWIYLRSQVNTVKSDITQAEAELAQLKTKIGVIDNLKKLQADVKKKLDVLNRLRRGKTGPASRLAALSDSTPDKLWLTRYTENGSAVTLSGGAMSEDLIAVFMKTLQASGAFTNVELVVSEQADFSGIKYKRFDLSFQIKDQKP</sequence>
<keyword evidence="2" id="KW-0812">Transmembrane</keyword>
<dbReference type="Pfam" id="PF05137">
    <property type="entry name" value="PilN"/>
    <property type="match status" value="1"/>
</dbReference>
<dbReference type="Proteomes" id="UP000614714">
    <property type="component" value="Unassembled WGS sequence"/>
</dbReference>
<dbReference type="PANTHER" id="PTHR40278">
    <property type="entry name" value="DNA UTILIZATION PROTEIN HOFN"/>
    <property type="match status" value="1"/>
</dbReference>
<feature type="transmembrane region" description="Helical" evidence="2">
    <location>
        <begin position="21"/>
        <end position="42"/>
    </location>
</feature>
<keyword evidence="1" id="KW-0175">Coiled coil</keyword>
<evidence type="ECO:0000256" key="1">
    <source>
        <dbReference type="SAM" id="Coils"/>
    </source>
</evidence>
<evidence type="ECO:0000313" key="3">
    <source>
        <dbReference type="EMBL" id="MBJ6749620.1"/>
    </source>
</evidence>
<organism evidence="3 4">
    <name type="scientific">Geomonas anaerohicana</name>
    <dbReference type="NCBI Taxonomy" id="2798583"/>
    <lineage>
        <taxon>Bacteria</taxon>
        <taxon>Pseudomonadati</taxon>
        <taxon>Thermodesulfobacteriota</taxon>
        <taxon>Desulfuromonadia</taxon>
        <taxon>Geobacterales</taxon>
        <taxon>Geobacteraceae</taxon>
        <taxon>Geomonas</taxon>
    </lineage>
</organism>
<gene>
    <name evidence="3" type="ORF">JFN91_05300</name>
</gene>
<name>A0ABS0YBC9_9BACT</name>
<evidence type="ECO:0000313" key="4">
    <source>
        <dbReference type="Proteomes" id="UP000614714"/>
    </source>
</evidence>
<keyword evidence="2" id="KW-1133">Transmembrane helix</keyword>
<proteinExistence type="predicted"/>
<evidence type="ECO:0000256" key="2">
    <source>
        <dbReference type="SAM" id="Phobius"/>
    </source>
</evidence>